<evidence type="ECO:0000259" key="9">
    <source>
        <dbReference type="PROSITE" id="PS51007"/>
    </source>
</evidence>
<dbReference type="Gene3D" id="1.10.760.10">
    <property type="entry name" value="Cytochrome c-like domain"/>
    <property type="match status" value="1"/>
</dbReference>
<dbReference type="Pfam" id="PF07631">
    <property type="entry name" value="PSD4"/>
    <property type="match status" value="1"/>
</dbReference>
<dbReference type="PROSITE" id="PS51173">
    <property type="entry name" value="CBM2"/>
    <property type="match status" value="1"/>
</dbReference>
<dbReference type="InterPro" id="IPR013039">
    <property type="entry name" value="DUF1588"/>
</dbReference>
<dbReference type="InterPro" id="IPR036909">
    <property type="entry name" value="Cyt_c-like_dom_sf"/>
</dbReference>
<dbReference type="InterPro" id="IPR001919">
    <property type="entry name" value="CBD2"/>
</dbReference>
<accession>A0ABV8QFB3</accession>
<dbReference type="Pfam" id="PF07637">
    <property type="entry name" value="PSD5"/>
    <property type="match status" value="1"/>
</dbReference>
<proteinExistence type="predicted"/>
<evidence type="ECO:0000256" key="3">
    <source>
        <dbReference type="ARBA" id="ARBA00023004"/>
    </source>
</evidence>
<dbReference type="SUPFAM" id="SSF49384">
    <property type="entry name" value="Carbohydrate-binding domain"/>
    <property type="match status" value="1"/>
</dbReference>
<dbReference type="InterPro" id="IPR003961">
    <property type="entry name" value="FN3_dom"/>
</dbReference>
<dbReference type="Gene3D" id="2.60.40.10">
    <property type="entry name" value="Immunoglobulins"/>
    <property type="match status" value="1"/>
</dbReference>
<dbReference type="Pfam" id="PF13442">
    <property type="entry name" value="Cytochrome_CBB3"/>
    <property type="match status" value="1"/>
</dbReference>
<dbReference type="Proteomes" id="UP001595798">
    <property type="component" value="Unassembled WGS sequence"/>
</dbReference>
<dbReference type="Gene3D" id="2.60.40.290">
    <property type="match status" value="1"/>
</dbReference>
<dbReference type="InterPro" id="IPR013783">
    <property type="entry name" value="Ig-like_fold"/>
</dbReference>
<organism evidence="11 12">
    <name type="scientific">Marinobacter lacisalsi</name>
    <dbReference type="NCBI Taxonomy" id="475979"/>
    <lineage>
        <taxon>Bacteria</taxon>
        <taxon>Pseudomonadati</taxon>
        <taxon>Pseudomonadota</taxon>
        <taxon>Gammaproteobacteria</taxon>
        <taxon>Pseudomonadales</taxon>
        <taxon>Marinobacteraceae</taxon>
        <taxon>Marinobacter</taxon>
    </lineage>
</organism>
<dbReference type="Pfam" id="PF07627">
    <property type="entry name" value="PSCyt3"/>
    <property type="match status" value="1"/>
</dbReference>
<keyword evidence="12" id="KW-1185">Reference proteome</keyword>
<dbReference type="InterPro" id="IPR036116">
    <property type="entry name" value="FN3_sf"/>
</dbReference>
<dbReference type="PROSITE" id="PS50853">
    <property type="entry name" value="FN3"/>
    <property type="match status" value="1"/>
</dbReference>
<dbReference type="InterPro" id="IPR036761">
    <property type="entry name" value="TTHA0802/YceI-like_sf"/>
</dbReference>
<protein>
    <submittedName>
        <fullName evidence="11">DUF1592 domain-containing protein</fullName>
    </submittedName>
</protein>
<feature type="signal peptide" evidence="7">
    <location>
        <begin position="1"/>
        <end position="22"/>
    </location>
</feature>
<evidence type="ECO:0000256" key="4">
    <source>
        <dbReference type="ARBA" id="ARBA00023277"/>
    </source>
</evidence>
<evidence type="ECO:0000256" key="1">
    <source>
        <dbReference type="ARBA" id="ARBA00022617"/>
    </source>
</evidence>
<dbReference type="SUPFAM" id="SSF46626">
    <property type="entry name" value="Cytochrome c"/>
    <property type="match status" value="1"/>
</dbReference>
<evidence type="ECO:0000313" key="12">
    <source>
        <dbReference type="Proteomes" id="UP001595798"/>
    </source>
</evidence>
<dbReference type="InterPro" id="IPR011478">
    <property type="entry name" value="DUF1585"/>
</dbReference>
<feature type="region of interest" description="Disordered" evidence="6">
    <location>
        <begin position="422"/>
        <end position="501"/>
    </location>
</feature>
<evidence type="ECO:0000256" key="5">
    <source>
        <dbReference type="PROSITE-ProRule" id="PRU00433"/>
    </source>
</evidence>
<feature type="domain" description="Cytochrome c" evidence="9">
    <location>
        <begin position="498"/>
        <end position="705"/>
    </location>
</feature>
<evidence type="ECO:0000256" key="6">
    <source>
        <dbReference type="SAM" id="MobiDB-lite"/>
    </source>
</evidence>
<dbReference type="Pfam" id="PF07624">
    <property type="entry name" value="PSD2"/>
    <property type="match status" value="1"/>
</dbReference>
<evidence type="ECO:0000256" key="2">
    <source>
        <dbReference type="ARBA" id="ARBA00022723"/>
    </source>
</evidence>
<dbReference type="Gene3D" id="2.40.128.110">
    <property type="entry name" value="Lipid/polyisoprenoid-binding, YceI-like"/>
    <property type="match status" value="1"/>
</dbReference>
<dbReference type="RefSeq" id="WP_379886609.1">
    <property type="nucleotide sequence ID" value="NZ_JBHSDI010000011.1"/>
</dbReference>
<dbReference type="Pfam" id="PF04264">
    <property type="entry name" value="YceI"/>
    <property type="match status" value="1"/>
</dbReference>
<reference evidence="12" key="1">
    <citation type="journal article" date="2019" name="Int. J. Syst. Evol. Microbiol.">
        <title>The Global Catalogue of Microorganisms (GCM) 10K type strain sequencing project: providing services to taxonomists for standard genome sequencing and annotation.</title>
        <authorList>
            <consortium name="The Broad Institute Genomics Platform"/>
            <consortium name="The Broad Institute Genome Sequencing Center for Infectious Disease"/>
            <person name="Wu L."/>
            <person name="Ma J."/>
        </authorList>
    </citation>
    <scope>NUCLEOTIDE SEQUENCE [LARGE SCALE GENOMIC DNA]</scope>
    <source>
        <strain evidence="12">CECT 7297</strain>
    </source>
</reference>
<feature type="compositionally biased region" description="Acidic residues" evidence="6">
    <location>
        <begin position="438"/>
        <end position="461"/>
    </location>
</feature>
<keyword evidence="2 5" id="KW-0479">Metal-binding</keyword>
<feature type="domain" description="CBM2" evidence="10">
    <location>
        <begin position="19"/>
        <end position="127"/>
    </location>
</feature>
<dbReference type="InterPro" id="IPR012291">
    <property type="entry name" value="CBM2_carb-bd_dom_sf"/>
</dbReference>
<dbReference type="Pfam" id="PF07626">
    <property type="entry name" value="PSD3"/>
    <property type="match status" value="1"/>
</dbReference>
<keyword evidence="3 5" id="KW-0408">Iron</keyword>
<evidence type="ECO:0000259" key="10">
    <source>
        <dbReference type="PROSITE" id="PS51173"/>
    </source>
</evidence>
<dbReference type="InterPro" id="IPR013036">
    <property type="entry name" value="DUF1587"/>
</dbReference>
<dbReference type="InterPro" id="IPR008965">
    <property type="entry name" value="CBM2/CBM3_carb-bd_dom_sf"/>
</dbReference>
<dbReference type="EMBL" id="JBHSDI010000011">
    <property type="protein sequence ID" value="MFC4259066.1"/>
    <property type="molecule type" value="Genomic_DNA"/>
</dbReference>
<feature type="region of interest" description="Disordered" evidence="6">
    <location>
        <begin position="124"/>
        <end position="155"/>
    </location>
</feature>
<dbReference type="SUPFAM" id="SSF101874">
    <property type="entry name" value="YceI-like"/>
    <property type="match status" value="1"/>
</dbReference>
<keyword evidence="7" id="KW-0732">Signal</keyword>
<dbReference type="InterPro" id="IPR013042">
    <property type="entry name" value="DUF1592"/>
</dbReference>
<dbReference type="InterPro" id="IPR009056">
    <property type="entry name" value="Cyt_c-like_dom"/>
</dbReference>
<feature type="chain" id="PRO_5046713177" evidence="7">
    <location>
        <begin position="23"/>
        <end position="1083"/>
    </location>
</feature>
<evidence type="ECO:0000313" key="11">
    <source>
        <dbReference type="EMBL" id="MFC4259066.1"/>
    </source>
</evidence>
<feature type="compositionally biased region" description="Gly residues" evidence="6">
    <location>
        <begin position="473"/>
        <end position="487"/>
    </location>
</feature>
<gene>
    <name evidence="11" type="ORF">ACFOZ5_08505</name>
</gene>
<dbReference type="SMART" id="SM00637">
    <property type="entry name" value="CBD_II"/>
    <property type="match status" value="1"/>
</dbReference>
<dbReference type="SMART" id="SM00867">
    <property type="entry name" value="YceI"/>
    <property type="match status" value="1"/>
</dbReference>
<keyword evidence="4" id="KW-0119">Carbohydrate metabolism</keyword>
<dbReference type="Pfam" id="PF00553">
    <property type="entry name" value="CBM_2"/>
    <property type="match status" value="1"/>
</dbReference>
<dbReference type="InterPro" id="IPR013043">
    <property type="entry name" value="DUF1595"/>
</dbReference>
<sequence>MKPLFKLLTLTAGAMAGNAALANELCTVDYQETNNWGMGATHQVTVQYNGPGLEQWDLSWSFPGNEKISNLWNGHFEQEGKQIGVIDAGYNGKVASGGQFNVGFNIENPSGTLPTEFFLNGESCGSTVADGGSDPGGDSPGSETPDTGTPDQPVMGWSLNGAKSDFSFVTVKNTDVAEAQTFQNLQAFVDTSGKATLAIDLNTVDTGINFRDQRIRDYLFASGLLPTLYFTTQVDMATVTALEPGESEMMTLDGRLSLNGISQDTTADVLVIRTADNRVAVRTARPVMIQGGDFELTGGIETLRGLAGLSAIGQTVPVYFNLSFTAITGDNADNLMPVEAGVAPAAPSIVDATYTAANSTVTVSWQDLSSNETGFVIKRRQGDGYWETRAAVDANQTQWMEQLDTEGNYTYRVIAVNDSVPSASSGNVIVNAQPGDDMPGDDGGEDPGTDPGEDPGNDDGSNDNGGSPDDGGDNGNDNGGDTGGDDSGSGNDDGSDTGDELDGAEIYAAQCSSCHGADGSGGAVGVSLTEASELSSLVSYIDATMPLGNAGNCTDDCAQAVGEHIADNFWSDQGGDPVNLEDEIAGPRQLNLLTRYQYENAVTDLLGVNADNITTNFPTEARVKGFSNNAAKNYVTARHFDEYMRAAEKLASDAISQRKSALLSCDENADGCAQQFVESFGLKAFRRPLTSDERNGYVSLFEDQGDFNSGMTAVIEAMLISPNFLYISELGEAQGNGVYELTPYEVASQLSFIFQGTIPDDALLAAAAGNQLETPEQLASQARRLLQTEQARVHMGHFAEQWLESDPASMGSKDPNIYPRFNADVRDAMHKELRAYFTHVMYDSTGRFQELLNADYVFVNQALANYYNLPGVSGDTIRKVTDTTGTRGGILATGAVMASHGHANESAPIPRGNFVRRRLMCQDLPPPPEELDTSFPDPDPDFTTRERFEQKTGDPDCQTCHLYINGVGFGFAAFDGAGGYRTTDNGKQVNTYGEIYGLESLLDDSSATYDGVRQMQQVLSRTESSKSCLATQFYRFARGYIETSSDENTIDNLTQLFAASDYNLQELMVGITQLQTFTLRRDQ</sequence>
<name>A0ABV8QFB3_9GAMM</name>
<dbReference type="InterPro" id="IPR007372">
    <property type="entry name" value="Lipid/polyisoprenoid-bd_YceI"/>
</dbReference>
<dbReference type="PROSITE" id="PS51007">
    <property type="entry name" value="CYTC"/>
    <property type="match status" value="1"/>
</dbReference>
<dbReference type="CDD" id="cd00063">
    <property type="entry name" value="FN3"/>
    <property type="match status" value="1"/>
</dbReference>
<evidence type="ECO:0000259" key="8">
    <source>
        <dbReference type="PROSITE" id="PS50853"/>
    </source>
</evidence>
<evidence type="ECO:0000256" key="7">
    <source>
        <dbReference type="SAM" id="SignalP"/>
    </source>
</evidence>
<comment type="caution">
    <text evidence="11">The sequence shown here is derived from an EMBL/GenBank/DDBJ whole genome shotgun (WGS) entry which is preliminary data.</text>
</comment>
<feature type="domain" description="Fibronectin type-III" evidence="8">
    <location>
        <begin position="343"/>
        <end position="435"/>
    </location>
</feature>
<keyword evidence="1 5" id="KW-0349">Heme</keyword>
<dbReference type="SUPFAM" id="SSF49265">
    <property type="entry name" value="Fibronectin type III"/>
    <property type="match status" value="1"/>
</dbReference>